<keyword evidence="1" id="KW-0812">Transmembrane</keyword>
<organism evidence="2 3">
    <name type="scientific">Thermodesulfitimonas autotrophica</name>
    <dbReference type="NCBI Taxonomy" id="1894989"/>
    <lineage>
        <taxon>Bacteria</taxon>
        <taxon>Bacillati</taxon>
        <taxon>Bacillota</taxon>
        <taxon>Clostridia</taxon>
        <taxon>Thermoanaerobacterales</taxon>
        <taxon>Thermoanaerobacteraceae</taxon>
        <taxon>Thermodesulfitimonas</taxon>
    </lineage>
</organism>
<evidence type="ECO:0000256" key="1">
    <source>
        <dbReference type="SAM" id="Phobius"/>
    </source>
</evidence>
<keyword evidence="3" id="KW-1185">Reference proteome</keyword>
<accession>A0A3N5ADS6</accession>
<reference evidence="2 3" key="1">
    <citation type="submission" date="2018-11" db="EMBL/GenBank/DDBJ databases">
        <title>Genomic Encyclopedia of Type Strains, Phase IV (KMG-IV): sequencing the most valuable type-strain genomes for metagenomic binning, comparative biology and taxonomic classification.</title>
        <authorList>
            <person name="Goeker M."/>
        </authorList>
    </citation>
    <scope>NUCLEOTIDE SEQUENCE [LARGE SCALE GENOMIC DNA]</scope>
    <source>
        <strain evidence="2 3">DSM 102936</strain>
    </source>
</reference>
<name>A0A3N5ADS6_9THEO</name>
<keyword evidence="1" id="KW-1133">Transmembrane helix</keyword>
<dbReference type="InterPro" id="IPR010897">
    <property type="entry name" value="Spore_II_P"/>
</dbReference>
<keyword evidence="1" id="KW-0472">Membrane</keyword>
<proteinExistence type="predicted"/>
<dbReference type="EMBL" id="RKRE01000003">
    <property type="protein sequence ID" value="RPF43026.1"/>
    <property type="molecule type" value="Genomic_DNA"/>
</dbReference>
<dbReference type="Pfam" id="PF07454">
    <property type="entry name" value="SpoIIP"/>
    <property type="match status" value="1"/>
</dbReference>
<sequence length="391" mass="42496">MRVNSAVALLLGMVLIATGLGLGVFLTAGELPALPAAAGLLDRDDELKPGDYFTVVDEARRAIDELGRALTPGDELITADGKHYRIEKVSGKVAQARLLGIDRDVLAWEEYFDRAAVPVGIFGGRRAVGVYHTHSDESYVPTDGAAAIPYRGGILKVGGYLSGKLRRNGVGVLHDTTPHDPHDAYAYIRSRKTAVRLLRANPIALFDVHRDGVPDPDFYRKQVAGTTVGQVRLVVGRQNPRMSANLDFAKRLMTYANRVHPGLVKGIFLGNGSYNQDLMPTALLLECGTHTITRPEAERGVQLLADAVPVVLGITGPRPDLPESARPVTNKTSPGAWRAFAWVLVATVIGVGAYLLIGAGSWETARERLRSFWRREANVLRDRDRQGDDKA</sequence>
<evidence type="ECO:0000313" key="2">
    <source>
        <dbReference type="EMBL" id="RPF43026.1"/>
    </source>
</evidence>
<gene>
    <name evidence="2" type="ORF">EDD75_2145</name>
</gene>
<dbReference type="RefSeq" id="WP_245963151.1">
    <property type="nucleotide sequence ID" value="NZ_RKRE01000003.1"/>
</dbReference>
<protein>
    <submittedName>
        <fullName evidence="2">Stage II sporulation protein P</fullName>
    </submittedName>
</protein>
<evidence type="ECO:0000313" key="3">
    <source>
        <dbReference type="Proteomes" id="UP000282654"/>
    </source>
</evidence>
<dbReference type="Proteomes" id="UP000282654">
    <property type="component" value="Unassembled WGS sequence"/>
</dbReference>
<dbReference type="AlphaFoldDB" id="A0A3N5ADS6"/>
<feature type="transmembrane region" description="Helical" evidence="1">
    <location>
        <begin position="339"/>
        <end position="362"/>
    </location>
</feature>
<comment type="caution">
    <text evidence="2">The sequence shown here is derived from an EMBL/GenBank/DDBJ whole genome shotgun (WGS) entry which is preliminary data.</text>
</comment>
<dbReference type="NCBIfam" id="TIGR02867">
    <property type="entry name" value="spore_II_P"/>
    <property type="match status" value="1"/>
</dbReference>